<dbReference type="InterPro" id="IPR005064">
    <property type="entry name" value="BUG"/>
</dbReference>
<dbReference type="PANTHER" id="PTHR42928:SF1">
    <property type="entry name" value="BLR4371 PROTEIN"/>
    <property type="match status" value="1"/>
</dbReference>
<evidence type="ECO:0000313" key="4">
    <source>
        <dbReference type="Proteomes" id="UP001184614"/>
    </source>
</evidence>
<name>A0ABU1MDT4_9HYPH</name>
<keyword evidence="2" id="KW-0732">Signal</keyword>
<dbReference type="Pfam" id="PF03401">
    <property type="entry name" value="TctC"/>
    <property type="match status" value="1"/>
</dbReference>
<dbReference type="InterPro" id="IPR042100">
    <property type="entry name" value="Bug_dom1"/>
</dbReference>
<sequence>MMRKRVRSARRQLLAAIASLTLAPLTFIGSAVAQSYPDRTINYIVTAGVGGGSDILARTLVRVLEEKKLLPVNVLVENRTGGSGAIGYNYINARQGDPYVLGGVGVSYFTTPLLGRMAFNYKSFTPLAAVARSPYILAVRTSSPIEKLDDLKSATGLRIGTVGAVSDPALLSKMVNQQLGTEIRVVPFDGGGEVLSAVLGGHLDMLFGNPNEILEQVKAGTMRPIAVTSGERMTSLPDVPTFKELGYDIEHTQLRGIIMPGDVDPKVVEYWEGVLKAVAKSPEWKAAYLDRFNEIPLFLDSAGFAAEAEQTATRYEAMMRDLNLIQ</sequence>
<evidence type="ECO:0000256" key="1">
    <source>
        <dbReference type="ARBA" id="ARBA00006987"/>
    </source>
</evidence>
<gene>
    <name evidence="3" type="ORF">J2782_003937</name>
</gene>
<comment type="similarity">
    <text evidence="1">Belongs to the UPF0065 (bug) family.</text>
</comment>
<dbReference type="EMBL" id="JAVDQT010000009">
    <property type="protein sequence ID" value="MDR6434186.1"/>
    <property type="molecule type" value="Genomic_DNA"/>
</dbReference>
<comment type="caution">
    <text evidence="3">The sequence shown here is derived from an EMBL/GenBank/DDBJ whole genome shotgun (WGS) entry which is preliminary data.</text>
</comment>
<dbReference type="CDD" id="cd07012">
    <property type="entry name" value="PBP2_Bug_TTT"/>
    <property type="match status" value="1"/>
</dbReference>
<reference evidence="3 4" key="1">
    <citation type="submission" date="2023-07" db="EMBL/GenBank/DDBJ databases">
        <title>Sorghum-associated microbial communities from plants grown in Nebraska, USA.</title>
        <authorList>
            <person name="Schachtman D."/>
        </authorList>
    </citation>
    <scope>NUCLEOTIDE SEQUENCE [LARGE SCALE GENOMIC DNA]</scope>
    <source>
        <strain evidence="3 4">DS1730</strain>
    </source>
</reference>
<keyword evidence="4" id="KW-1185">Reference proteome</keyword>
<dbReference type="SUPFAM" id="SSF53850">
    <property type="entry name" value="Periplasmic binding protein-like II"/>
    <property type="match status" value="1"/>
</dbReference>
<feature type="chain" id="PRO_5046157134" evidence="2">
    <location>
        <begin position="34"/>
        <end position="326"/>
    </location>
</feature>
<feature type="signal peptide" evidence="2">
    <location>
        <begin position="1"/>
        <end position="33"/>
    </location>
</feature>
<dbReference type="Proteomes" id="UP001184614">
    <property type="component" value="Unassembled WGS sequence"/>
</dbReference>
<accession>A0ABU1MDT4</accession>
<dbReference type="RefSeq" id="WP_310015538.1">
    <property type="nucleotide sequence ID" value="NZ_JAVDQT010000009.1"/>
</dbReference>
<organism evidence="3 4">
    <name type="scientific">Brucella pseudogrignonensis</name>
    <dbReference type="NCBI Taxonomy" id="419475"/>
    <lineage>
        <taxon>Bacteria</taxon>
        <taxon>Pseudomonadati</taxon>
        <taxon>Pseudomonadota</taxon>
        <taxon>Alphaproteobacteria</taxon>
        <taxon>Hyphomicrobiales</taxon>
        <taxon>Brucellaceae</taxon>
        <taxon>Brucella/Ochrobactrum group</taxon>
        <taxon>Brucella</taxon>
    </lineage>
</organism>
<evidence type="ECO:0000313" key="3">
    <source>
        <dbReference type="EMBL" id="MDR6434186.1"/>
    </source>
</evidence>
<proteinExistence type="inferred from homology"/>
<dbReference type="Gene3D" id="3.40.190.150">
    <property type="entry name" value="Bordetella uptake gene, domain 1"/>
    <property type="match status" value="1"/>
</dbReference>
<dbReference type="Gene3D" id="3.40.190.10">
    <property type="entry name" value="Periplasmic binding protein-like II"/>
    <property type="match status" value="1"/>
</dbReference>
<evidence type="ECO:0000256" key="2">
    <source>
        <dbReference type="SAM" id="SignalP"/>
    </source>
</evidence>
<protein>
    <submittedName>
        <fullName evidence="3">Tricarboxylic transport membrane protein</fullName>
    </submittedName>
</protein>
<dbReference type="PIRSF" id="PIRSF017082">
    <property type="entry name" value="YflP"/>
    <property type="match status" value="1"/>
</dbReference>
<dbReference type="PANTHER" id="PTHR42928">
    <property type="entry name" value="TRICARBOXYLATE-BINDING PROTEIN"/>
    <property type="match status" value="1"/>
</dbReference>